<evidence type="ECO:0000313" key="3">
    <source>
        <dbReference type="Proteomes" id="UP000016930"/>
    </source>
</evidence>
<dbReference type="HOGENOM" id="CLU_1297096_0_0_1"/>
<dbReference type="Proteomes" id="UP000016930">
    <property type="component" value="Unassembled WGS sequence"/>
</dbReference>
<reference evidence="2 3" key="1">
    <citation type="journal article" date="2012" name="Proc. Natl. Acad. Sci. U.S.A.">
        <title>Comparative genomics of Ceriporiopsis subvermispora and Phanerochaete chrysosporium provide insight into selective ligninolysis.</title>
        <authorList>
            <person name="Fernandez-Fueyo E."/>
            <person name="Ruiz-Duenas F.J."/>
            <person name="Ferreira P."/>
            <person name="Floudas D."/>
            <person name="Hibbett D.S."/>
            <person name="Canessa P."/>
            <person name="Larrondo L.F."/>
            <person name="James T.Y."/>
            <person name="Seelenfreund D."/>
            <person name="Lobos S."/>
            <person name="Polanco R."/>
            <person name="Tello M."/>
            <person name="Honda Y."/>
            <person name="Watanabe T."/>
            <person name="Watanabe T."/>
            <person name="Ryu J.S."/>
            <person name="Kubicek C.P."/>
            <person name="Schmoll M."/>
            <person name="Gaskell J."/>
            <person name="Hammel K.E."/>
            <person name="St John F.J."/>
            <person name="Vanden Wymelenberg A."/>
            <person name="Sabat G."/>
            <person name="Splinter BonDurant S."/>
            <person name="Syed K."/>
            <person name="Yadav J.S."/>
            <person name="Doddapaneni H."/>
            <person name="Subramanian V."/>
            <person name="Lavin J.L."/>
            <person name="Oguiza J.A."/>
            <person name="Perez G."/>
            <person name="Pisabarro A.G."/>
            <person name="Ramirez L."/>
            <person name="Santoyo F."/>
            <person name="Master E."/>
            <person name="Coutinho P.M."/>
            <person name="Henrissat B."/>
            <person name="Lombard V."/>
            <person name="Magnuson J.K."/>
            <person name="Kuees U."/>
            <person name="Hori C."/>
            <person name="Igarashi K."/>
            <person name="Samejima M."/>
            <person name="Held B.W."/>
            <person name="Barry K.W."/>
            <person name="LaButti K.M."/>
            <person name="Lapidus A."/>
            <person name="Lindquist E.A."/>
            <person name="Lucas S.M."/>
            <person name="Riley R."/>
            <person name="Salamov A.A."/>
            <person name="Hoffmeister D."/>
            <person name="Schwenk D."/>
            <person name="Hadar Y."/>
            <person name="Yarden O."/>
            <person name="de Vries R.P."/>
            <person name="Wiebenga A."/>
            <person name="Stenlid J."/>
            <person name="Eastwood D."/>
            <person name="Grigoriev I.V."/>
            <person name="Berka R.M."/>
            <person name="Blanchette R.A."/>
            <person name="Kersten P."/>
            <person name="Martinez A.T."/>
            <person name="Vicuna R."/>
            <person name="Cullen D."/>
        </authorList>
    </citation>
    <scope>NUCLEOTIDE SEQUENCE [LARGE SCALE GENOMIC DNA]</scope>
    <source>
        <strain evidence="2 3">B</strain>
    </source>
</reference>
<keyword evidence="3" id="KW-1185">Reference proteome</keyword>
<accession>M2Q0M1</accession>
<sequence length="213" mass="24017">HDEEPPTARAGKHDVVDDDEEKAPGVCPTLRKHATAKLNQKPWTLPTPAPKVDPICDRFWKDVWSACAVHNTEIYRKVFHAIPDDLVTTWKQYKEFITHHERLNKPVKESDTSAPSAENTVHAEDVAESKGKDRATDYTNTDAQSSSTPTPPTPPATDEKGRTKNTKGVEPFDQTEREEMERLLGELKGHLVLYPSRFLEGEDMANNFLFNAD</sequence>
<dbReference type="STRING" id="914234.M2Q0M1"/>
<feature type="region of interest" description="Disordered" evidence="1">
    <location>
        <begin position="104"/>
        <end position="177"/>
    </location>
</feature>
<feature type="compositionally biased region" description="Basic and acidic residues" evidence="1">
    <location>
        <begin position="121"/>
        <end position="136"/>
    </location>
</feature>
<name>M2Q0M1_CERS8</name>
<gene>
    <name evidence="2" type="ORF">CERSUDRAFT_78826</name>
</gene>
<feature type="region of interest" description="Disordered" evidence="1">
    <location>
        <begin position="1"/>
        <end position="26"/>
    </location>
</feature>
<feature type="compositionally biased region" description="Basic and acidic residues" evidence="1">
    <location>
        <begin position="1"/>
        <end position="15"/>
    </location>
</feature>
<dbReference type="OrthoDB" id="14911at2759"/>
<dbReference type="EMBL" id="KB446200">
    <property type="protein sequence ID" value="EMD30398.1"/>
    <property type="molecule type" value="Genomic_DNA"/>
</dbReference>
<dbReference type="AlphaFoldDB" id="M2Q0M1"/>
<protein>
    <submittedName>
        <fullName evidence="2">Uncharacterized protein</fullName>
    </submittedName>
</protein>
<organism evidence="2 3">
    <name type="scientific">Ceriporiopsis subvermispora (strain B)</name>
    <name type="common">White-rot fungus</name>
    <name type="synonym">Gelatoporia subvermispora</name>
    <dbReference type="NCBI Taxonomy" id="914234"/>
    <lineage>
        <taxon>Eukaryota</taxon>
        <taxon>Fungi</taxon>
        <taxon>Dikarya</taxon>
        <taxon>Basidiomycota</taxon>
        <taxon>Agaricomycotina</taxon>
        <taxon>Agaricomycetes</taxon>
        <taxon>Polyporales</taxon>
        <taxon>Gelatoporiaceae</taxon>
        <taxon>Gelatoporia</taxon>
    </lineage>
</organism>
<evidence type="ECO:0000256" key="1">
    <source>
        <dbReference type="SAM" id="MobiDB-lite"/>
    </source>
</evidence>
<proteinExistence type="predicted"/>
<feature type="non-terminal residue" evidence="2">
    <location>
        <position position="1"/>
    </location>
</feature>
<feature type="non-terminal residue" evidence="2">
    <location>
        <position position="213"/>
    </location>
</feature>
<evidence type="ECO:0000313" key="2">
    <source>
        <dbReference type="EMBL" id="EMD30398.1"/>
    </source>
</evidence>